<sequence>MKNYETINEEVFEMNMTREDNFGSSEIMYYLEEMISMDMGKDYELEAYQDIKWYGKVKKSTLKKIKRNMYKLYNEKF</sequence>
<gene>
    <name evidence="1" type="ORF">ABNX05_11455</name>
</gene>
<comment type="caution">
    <text evidence="1">The sequence shown here is derived from an EMBL/GenBank/DDBJ whole genome shotgun (WGS) entry which is preliminary data.</text>
</comment>
<name>A0ABV1MRU0_9BACI</name>
<accession>A0ABV1MRU0</accession>
<reference evidence="1 2" key="1">
    <citation type="submission" date="2024-06" db="EMBL/GenBank/DDBJ databases">
        <title>Lysinibacillus zambalefons sp. nov., a Novel Firmicute Isolated from the Poon Bato Zambales Hyperalkaline Spring.</title>
        <authorList>
            <person name="Aja J.A."/>
            <person name="Lazaro J.E.H."/>
            <person name="Llorin L.D."/>
            <person name="Lim K.R."/>
            <person name="Teodosio J."/>
            <person name="Dalisay D.S."/>
        </authorList>
    </citation>
    <scope>NUCLEOTIDE SEQUENCE [LARGE SCALE GENOMIC DNA]</scope>
    <source>
        <strain evidence="1 2">M3</strain>
    </source>
</reference>
<organism evidence="1 2">
    <name type="scientific">Lysinibacillus zambalensis</name>
    <dbReference type="NCBI Taxonomy" id="3160866"/>
    <lineage>
        <taxon>Bacteria</taxon>
        <taxon>Bacillati</taxon>
        <taxon>Bacillota</taxon>
        <taxon>Bacilli</taxon>
        <taxon>Bacillales</taxon>
        <taxon>Bacillaceae</taxon>
        <taxon>Lysinibacillus</taxon>
    </lineage>
</organism>
<proteinExistence type="predicted"/>
<protein>
    <submittedName>
        <fullName evidence="1">Uncharacterized protein</fullName>
    </submittedName>
</protein>
<dbReference type="EMBL" id="JBEGDG010000007">
    <property type="protein sequence ID" value="MEQ6355235.1"/>
    <property type="molecule type" value="Genomic_DNA"/>
</dbReference>
<evidence type="ECO:0000313" key="1">
    <source>
        <dbReference type="EMBL" id="MEQ6355235.1"/>
    </source>
</evidence>
<dbReference type="Proteomes" id="UP001478862">
    <property type="component" value="Unassembled WGS sequence"/>
</dbReference>
<keyword evidence="2" id="KW-1185">Reference proteome</keyword>
<evidence type="ECO:0000313" key="2">
    <source>
        <dbReference type="Proteomes" id="UP001478862"/>
    </source>
</evidence>
<dbReference type="RefSeq" id="WP_349659864.1">
    <property type="nucleotide sequence ID" value="NZ_JBEGDG010000007.1"/>
</dbReference>